<feature type="domain" description="Ig-like" evidence="8">
    <location>
        <begin position="2043"/>
        <end position="2132"/>
    </location>
</feature>
<dbReference type="EMBL" id="KL596869">
    <property type="protein sequence ID" value="KER23001.1"/>
    <property type="molecule type" value="Genomic_DNA"/>
</dbReference>
<evidence type="ECO:0000313" key="10">
    <source>
        <dbReference type="Proteomes" id="UP000054324"/>
    </source>
</evidence>
<dbReference type="SUPFAM" id="SSF48726">
    <property type="entry name" value="Immunoglobulin"/>
    <property type="match status" value="1"/>
</dbReference>
<feature type="region of interest" description="Disordered" evidence="5">
    <location>
        <begin position="2647"/>
        <end position="2666"/>
    </location>
</feature>
<feature type="domain" description="EGF-like" evidence="7">
    <location>
        <begin position="869"/>
        <end position="907"/>
    </location>
</feature>
<evidence type="ECO:0000256" key="2">
    <source>
        <dbReference type="ARBA" id="ARBA00022729"/>
    </source>
</evidence>
<dbReference type="KEGG" id="ovi:T265_09012"/>
<keyword evidence="3" id="KW-0677">Repeat</keyword>
<proteinExistence type="predicted"/>
<dbReference type="Gene3D" id="2.40.155.10">
    <property type="entry name" value="Green fluorescent protein"/>
    <property type="match status" value="1"/>
</dbReference>
<gene>
    <name evidence="9" type="ORF">T265_09012</name>
</gene>
<dbReference type="InterPro" id="IPR011042">
    <property type="entry name" value="6-blade_b-propeller_TolB-like"/>
</dbReference>
<reference evidence="9 10" key="1">
    <citation type="submission" date="2013-11" db="EMBL/GenBank/DDBJ databases">
        <title>Opisthorchis viverrini - life in the bile duct.</title>
        <authorList>
            <person name="Young N.D."/>
            <person name="Nagarajan N."/>
            <person name="Lin S.J."/>
            <person name="Korhonen P.K."/>
            <person name="Jex A.R."/>
            <person name="Hall R.S."/>
            <person name="Safavi-Hemami H."/>
            <person name="Kaewkong W."/>
            <person name="Bertrand D."/>
            <person name="Gao S."/>
            <person name="Seet Q."/>
            <person name="Wongkham S."/>
            <person name="Teh B.T."/>
            <person name="Wongkham C."/>
            <person name="Intapan P.M."/>
            <person name="Maleewong W."/>
            <person name="Yang X."/>
            <person name="Hu M."/>
            <person name="Wang Z."/>
            <person name="Hofmann A."/>
            <person name="Sternberg P.W."/>
            <person name="Tan P."/>
            <person name="Wang J."/>
            <person name="Gasser R.B."/>
        </authorList>
    </citation>
    <scope>NUCLEOTIDE SEQUENCE [LARGE SCALE GENOMIC DNA]</scope>
</reference>
<evidence type="ECO:0008006" key="11">
    <source>
        <dbReference type="Google" id="ProtNLM"/>
    </source>
</evidence>
<keyword evidence="2 6" id="KW-0732">Signal</keyword>
<dbReference type="PROSITE" id="PS01186">
    <property type="entry name" value="EGF_2"/>
    <property type="match status" value="5"/>
</dbReference>
<dbReference type="PANTHER" id="PTHR24039:SF58">
    <property type="entry name" value="EGF-LIKE DOMAIN-CONTAINING PROTEIN"/>
    <property type="match status" value="1"/>
</dbReference>
<dbReference type="SMART" id="SM00181">
    <property type="entry name" value="EGF"/>
    <property type="match status" value="27"/>
</dbReference>
<feature type="compositionally biased region" description="Polar residues" evidence="5">
    <location>
        <begin position="2499"/>
        <end position="2509"/>
    </location>
</feature>
<feature type="signal peptide" evidence="6">
    <location>
        <begin position="1"/>
        <end position="25"/>
    </location>
</feature>
<feature type="chain" id="PRO_5001704946" description="EGF-like domain protein" evidence="6">
    <location>
        <begin position="26"/>
        <end position="2733"/>
    </location>
</feature>
<dbReference type="InterPro" id="IPR009017">
    <property type="entry name" value="GFP"/>
</dbReference>
<comment type="caution">
    <text evidence="4">Lacks conserved residue(s) required for the propagation of feature annotation.</text>
</comment>
<keyword evidence="1 4" id="KW-0245">EGF-like domain</keyword>
<dbReference type="RefSeq" id="XP_009173237.1">
    <property type="nucleotide sequence ID" value="XM_009174973.1"/>
</dbReference>
<dbReference type="GO" id="GO:0007160">
    <property type="term" value="P:cell-matrix adhesion"/>
    <property type="evidence" value="ECO:0007669"/>
    <property type="project" value="InterPro"/>
</dbReference>
<dbReference type="Gene3D" id="2.10.25.10">
    <property type="entry name" value="Laminin"/>
    <property type="match status" value="2"/>
</dbReference>
<dbReference type="InterPro" id="IPR036179">
    <property type="entry name" value="Ig-like_dom_sf"/>
</dbReference>
<dbReference type="PROSITE" id="PS50835">
    <property type="entry name" value="IG_LIKE"/>
    <property type="match status" value="1"/>
</dbReference>
<evidence type="ECO:0000313" key="9">
    <source>
        <dbReference type="EMBL" id="KER23001.1"/>
    </source>
</evidence>
<dbReference type="Proteomes" id="UP000054324">
    <property type="component" value="Unassembled WGS sequence"/>
</dbReference>
<dbReference type="PROSITE" id="PS50026">
    <property type="entry name" value="EGF_3"/>
    <property type="match status" value="2"/>
</dbReference>
<dbReference type="OrthoDB" id="6375837at2759"/>
<dbReference type="GeneID" id="20323191"/>
<dbReference type="Gene3D" id="2.120.10.30">
    <property type="entry name" value="TolB, C-terminal domain"/>
    <property type="match status" value="1"/>
</dbReference>
<evidence type="ECO:0000256" key="6">
    <source>
        <dbReference type="SAM" id="SignalP"/>
    </source>
</evidence>
<sequence length="2733" mass="303402">MRGTRYSGFLFLCFFLLINQNCVEGFDKIFAFENEASKDGDLSIAKMQLPNSQEGLLFQLHTPIHIYGQAIEKFTVMKNGLLALDGDALKSLSTNYPEQTASSGQRLHDLNERFLSTFSSVNDGPSGMVTVREVQVTKPDNLGCVNAIQLARVHRLISVGHPDENHFTANSLVAIFWENMTNSIYGDSKMVYLVDLFIFVSCSSQSNSYTLLILTDGSKSYAVLQYISVEWPEKDITVSSAKPPEAGIFMKHPNGFQLPRSGQSVEVFKWTNETNVAVPGEWIFPLHDTQTDTDAALHHFPSIASEFTKQLKKNCHIGVDGTGVSKNAAVMSDGTEHLNDQPKSAESEVLTEVTPSWDTDRFPDGIDDYYDYDGLEDDWPPSTDSMWPVDVNDRTGNNTEADVAEVLPEFGLTVPIMPEVVEETEIPMGVYDGDGDRMNTEEPGIVPKTFIPQDAELGFVTQGSMESPSEASSAWEMRTDRLPEPRPFETPTEPYVMARSIEPRVSYDERCDAAAECKVTDSECFRVQGLACCVCRDGYYGSGNHKCYSQESDHNYAFKGTLKLKLIPDETMKEIPVYLDIQVGKNPRSSSGLRGIDPHLHEFHSIRFLMPIFHLLDGLIATSCSSDPDVGRARTYNLFSLGSAFQEEFKLQFVVHIEGVGRMSVIARLRVEDEYSSSYSRGTLDMEVTATEPFTLVTRSYTEGTYRNNDQGRNYYTSYHVDNYGRIIFPEQPTAFSAESRGTTMEEIAMDELVVRWSGTGEVSSPGADNPAAGCLLQSGSPVPKNQHFYLRMQERGYCGVDCSSPDGLCNLYCVDVTSVHAREPDACTCIHCQREGEICKPAGSSYSCDCAPGLLRMVDQTCQVYEHTTEQCGPVYCHQFARCIEPQQGFCQCMPGYRGDGVSRCEDDPCSRCQRNEVCVNDVCKPSGVDLCEGIQCGKQAVCRDGACICNPGYTGDPMVECLEERGSLYHYCDFSHQTVVTVSDVTRMPDVMMAYASVSLATKVTVIMSVGYNSMIRAMGFSVTSMVYVNMDVAVASKVTRGMEFMNAVIEICVTMCSVITTVNATWVDANAVKATRVTDTGTVDQEVRVIVHSYQSADSCDGIRCHQYGKCEYGRCHCIDGYEGDGLYDCRPAIRDPCDRVRCHTNARCVDGHCRCEAGFEGDGYYFCNRTFSVPRPTPTDPCEGIYCHQYGRCEYGRCRCLDGYEGDGRYDCRPSSRGTCGGHQCHPNARCVDGRCRCEAGFEGDGYYSCKSTSSVSMSVISIDPCDGIRCHQYARCEYGQCRCMDGYEGDGHYECRLLSRDPCEGVRCHSNARCVNGQCQCEAGFEGDGYYFCNSTSPADDIPYAIKLLRHSADPCEGVQCHQYARCEHGRCRCMDGYEGDGQYDCRPMSRDLCEGVVCHQNAHCRNGQCVCNPGYEGDGYWRCSHPRADDIPYAIKLLRHSADPCEGVQCHQYARCEHGRCRCMDGYEGDGQYDCRPMSRDPCEGIRCHMNARCINGRCQCDQGFEGDGYYSCNQTVLDLCEGVVCHQNAHCRNGQCVCNPGYEGDGYWRCSHPREPEFINVCKDVRCHKFAYCDNGRCVCRDGFQGDGYWSCTPRRGEAIVTNLCADVRCHPNARCEAGYCHCLVGYEGDGYRECRELQQMEDPCTKVQCHTNARCEAGECRCVPGYTGDGYRECRPAKGDLCAGVQCHAFGQCYENRCYCSHGYVGDGVNFCDPRTDDPCDNVRCAANAACHGGICSCNPGYRGDGYHECRLAEDPCAQVRCHQNAYCEGGVCRCMEGFQGDGVYECQPRMAEDLCSKVQCHPDADCYQGQCMCRPGYVGDGYRYCHYSGWGQCIDQNCHPYAHCVNDRCQCKPGFEGDGYSVCTPSSSVDPSRCENCRGIPLNELAQCINGRCVCAQGFIESRPGTCTECVPSDCHVNAACLPNAQYGGVYSCQCKSGYSGDGVKNCDPDRGVGPELDPTCGGGCYVRNSECNRLTGRCECRHGYDGDGRISCTWNCQLCLPKAICDRENERCTCMEGYYGDGQTFCERITPQPEPVTVQITGQGDVIRVADLQKPLTLFCYVTTKDESITGQWTQPKGAQPAEVSMNRLPTGLEIQLRIAKPALTDAGRYYCRAKQAEAYIDVAIHETAMPYDIFLTSDDGILKVRSSGQNSTVASLWNLAENNKYARVAMVTDCNRQSVIYTCDFGNTIRWGNAHHTQKELSTSKIYQSQLARFRNLAVDPPSGNIYAWDEAASQMIVLNPDKPHMKHTLSNIGSFKQGEPVRLAGMALHSSRGLLYWAAFTDGWMPNGTIQVASMAGENERQLLQLNGEPLALSLSPSYDDMDKSAGRLCWIQRSITNVFALATEMHCARLSEDGRSVIMQERLRQFNPTEEPSWGLVHHRGTVLWTDASKPVYYSANPARRVHVRLVCCSNRFQSIATLAVCNPEKVALKTTHSDPPKFYRESRRIVQYGPNTFGAKWWWCSKDACCAQPHQEMSTPINLEHDTPTVGQSAATRSSCVPAINPSIPTKSDDKHGRKQMKPFTNSGSSPPDKVPKENSTVRRFVGQTSESEAGAGSSNKTLRPPTALWVGLLSQAQVSGRCAVGGHHVARRSLTVKEKHWRQLNTLCTSVVVLSQTVVCLIKSAQESQRLESRFVFDDDDDSPPFHPQSNSQTERWNVGISTRALQKPRGEGPPEEILQRFLLAYRATSNPHSSDEVSPADELLRIKIRTPHDTIRPEKGN</sequence>
<dbReference type="InterPro" id="IPR000742">
    <property type="entry name" value="EGF"/>
</dbReference>
<organism evidence="9 10">
    <name type="scientific">Opisthorchis viverrini</name>
    <name type="common">Southeast Asian liver fluke</name>
    <dbReference type="NCBI Taxonomy" id="6198"/>
    <lineage>
        <taxon>Eukaryota</taxon>
        <taxon>Metazoa</taxon>
        <taxon>Spiralia</taxon>
        <taxon>Lophotrochozoa</taxon>
        <taxon>Platyhelminthes</taxon>
        <taxon>Trematoda</taxon>
        <taxon>Digenea</taxon>
        <taxon>Opisthorchiida</taxon>
        <taxon>Opisthorchiata</taxon>
        <taxon>Opisthorchiidae</taxon>
        <taxon>Opisthorchis</taxon>
    </lineage>
</organism>
<evidence type="ECO:0000256" key="5">
    <source>
        <dbReference type="SAM" id="MobiDB-lite"/>
    </source>
</evidence>
<dbReference type="InterPro" id="IPR003886">
    <property type="entry name" value="NIDO_dom"/>
</dbReference>
<feature type="domain" description="EGF-like" evidence="7">
    <location>
        <begin position="1917"/>
        <end position="1957"/>
    </location>
</feature>
<dbReference type="PANTHER" id="PTHR24039">
    <property type="entry name" value="FIBRILLIN-RELATED"/>
    <property type="match status" value="1"/>
</dbReference>
<dbReference type="CTD" id="20323191"/>
<evidence type="ECO:0000256" key="1">
    <source>
        <dbReference type="ARBA" id="ARBA00022536"/>
    </source>
</evidence>
<dbReference type="InterPro" id="IPR007110">
    <property type="entry name" value="Ig-like_dom"/>
</dbReference>
<protein>
    <recommendedName>
        <fullName evidence="11">EGF-like domain protein</fullName>
    </recommendedName>
</protein>
<keyword evidence="10" id="KW-1185">Reference proteome</keyword>
<feature type="region of interest" description="Disordered" evidence="5">
    <location>
        <begin position="2495"/>
        <end position="2551"/>
    </location>
</feature>
<dbReference type="STRING" id="6198.A0A074Z737"/>
<dbReference type="Pfam" id="PF06119">
    <property type="entry name" value="NIDO"/>
    <property type="match status" value="1"/>
</dbReference>
<name>A0A074Z737_OPIVI</name>
<accession>A0A074Z737</accession>
<evidence type="ECO:0000256" key="4">
    <source>
        <dbReference type="PROSITE-ProRule" id="PRU00076"/>
    </source>
</evidence>
<evidence type="ECO:0000256" key="3">
    <source>
        <dbReference type="ARBA" id="ARBA00022737"/>
    </source>
</evidence>
<dbReference type="SUPFAM" id="SSF63825">
    <property type="entry name" value="YWTD domain"/>
    <property type="match status" value="1"/>
</dbReference>
<evidence type="ECO:0000259" key="8">
    <source>
        <dbReference type="PROSITE" id="PS50835"/>
    </source>
</evidence>
<evidence type="ECO:0000259" key="7">
    <source>
        <dbReference type="PROSITE" id="PS50026"/>
    </source>
</evidence>